<feature type="region of interest" description="Disordered" evidence="1">
    <location>
        <begin position="363"/>
        <end position="383"/>
    </location>
</feature>
<name>A0A225DG97_9BACT</name>
<evidence type="ECO:0000313" key="2">
    <source>
        <dbReference type="EMBL" id="OWK35117.1"/>
    </source>
</evidence>
<gene>
    <name evidence="2" type="ORF">FRUB_09959</name>
</gene>
<sequence>MDILEATSSYELWLARFCEIHDADLTYKHQQMAAPTDAFPFFRGTYYRWVQHWSELCADLAAGPRVLAVGDLHIENFGTWRDTDARLVWGVNDFDEADELSYTNDLVRLAASIRFARNDGSLNTKYSAACRQILDGYRACLEAGGEPFVLEERHAQLRALAVQGDRDPVIFWRKFTKVLNQPEVVPPEAAVAALTHDLPAKGLTPQYRERSRVGMGSLGKPRYVALVDWDGGWVARETKTVVPPATAWAAGKTDRSRSRMAEIVKRAVRCPDPFYRAGSTWITRRLAPRCSRIELKSLINADDLGCVFQSMGAETANVHLGTPNAAASIIKDLDDRPKDWLPKAARTMAKAIEEDWKTWRRSIRKSAQKPEPVANEAYASPVR</sequence>
<evidence type="ECO:0000256" key="1">
    <source>
        <dbReference type="SAM" id="MobiDB-lite"/>
    </source>
</evidence>
<accession>A0A225DG97</accession>
<evidence type="ECO:0008006" key="4">
    <source>
        <dbReference type="Google" id="ProtNLM"/>
    </source>
</evidence>
<dbReference type="OrthoDB" id="1491115at2"/>
<reference evidence="3" key="1">
    <citation type="submission" date="2017-06" db="EMBL/GenBank/DDBJ databases">
        <title>Genome analysis of Fimbriiglobus ruber SP5, the first member of the order Planctomycetales with confirmed chitinolytic capability.</title>
        <authorList>
            <person name="Ravin N.V."/>
            <person name="Rakitin A.L."/>
            <person name="Ivanova A.A."/>
            <person name="Beletsky A.V."/>
            <person name="Kulichevskaya I.S."/>
            <person name="Mardanov A.V."/>
            <person name="Dedysh S.N."/>
        </authorList>
    </citation>
    <scope>NUCLEOTIDE SEQUENCE [LARGE SCALE GENOMIC DNA]</scope>
    <source>
        <strain evidence="3">SP5</strain>
    </source>
</reference>
<dbReference type="PANTHER" id="PTHR39441">
    <property type="entry name" value="DUF2252 DOMAIN-CONTAINING PROTEIN"/>
    <property type="match status" value="1"/>
</dbReference>
<evidence type="ECO:0000313" key="3">
    <source>
        <dbReference type="Proteomes" id="UP000214646"/>
    </source>
</evidence>
<dbReference type="InterPro" id="IPR018721">
    <property type="entry name" value="DUF2252"/>
</dbReference>
<dbReference type="EMBL" id="NIDE01000019">
    <property type="protein sequence ID" value="OWK35117.1"/>
    <property type="molecule type" value="Genomic_DNA"/>
</dbReference>
<organism evidence="2 3">
    <name type="scientific">Fimbriiglobus ruber</name>
    <dbReference type="NCBI Taxonomy" id="1908690"/>
    <lineage>
        <taxon>Bacteria</taxon>
        <taxon>Pseudomonadati</taxon>
        <taxon>Planctomycetota</taxon>
        <taxon>Planctomycetia</taxon>
        <taxon>Gemmatales</taxon>
        <taxon>Gemmataceae</taxon>
        <taxon>Fimbriiglobus</taxon>
    </lineage>
</organism>
<dbReference type="Pfam" id="PF10009">
    <property type="entry name" value="DUF2252"/>
    <property type="match status" value="2"/>
</dbReference>
<protein>
    <recommendedName>
        <fullName evidence="4">DUF2252 domain-containing protein</fullName>
    </recommendedName>
</protein>
<keyword evidence="3" id="KW-1185">Reference proteome</keyword>
<comment type="caution">
    <text evidence="2">The sequence shown here is derived from an EMBL/GenBank/DDBJ whole genome shotgun (WGS) entry which is preliminary data.</text>
</comment>
<dbReference type="AlphaFoldDB" id="A0A225DG97"/>
<dbReference type="RefSeq" id="WP_088260307.1">
    <property type="nucleotide sequence ID" value="NZ_NIDE01000019.1"/>
</dbReference>
<dbReference type="Proteomes" id="UP000214646">
    <property type="component" value="Unassembled WGS sequence"/>
</dbReference>
<proteinExistence type="predicted"/>
<dbReference type="PANTHER" id="PTHR39441:SF1">
    <property type="entry name" value="DUF2252 DOMAIN-CONTAINING PROTEIN"/>
    <property type="match status" value="1"/>
</dbReference>